<dbReference type="Proteomes" id="UP001156666">
    <property type="component" value="Unassembled WGS sequence"/>
</dbReference>
<evidence type="ECO:0000259" key="2">
    <source>
        <dbReference type="Pfam" id="PF18203"/>
    </source>
</evidence>
<keyword evidence="4" id="KW-1185">Reference proteome</keyword>
<dbReference type="NCBIfam" id="TIGR04174">
    <property type="entry name" value="IPTL_CTERM"/>
    <property type="match status" value="1"/>
</dbReference>
<gene>
    <name evidence="3" type="ORF">GCM10007940_19360</name>
</gene>
<reference evidence="3" key="2">
    <citation type="submission" date="2023-01" db="EMBL/GenBank/DDBJ databases">
        <title>Draft genome sequence of Portibacter lacus strain NBRC 108769.</title>
        <authorList>
            <person name="Sun Q."/>
            <person name="Mori K."/>
        </authorList>
    </citation>
    <scope>NUCLEOTIDE SEQUENCE</scope>
    <source>
        <strain evidence="3">NBRC 108769</strain>
    </source>
</reference>
<evidence type="ECO:0000313" key="3">
    <source>
        <dbReference type="EMBL" id="GLR17321.1"/>
    </source>
</evidence>
<keyword evidence="1" id="KW-0812">Transmembrane</keyword>
<comment type="caution">
    <text evidence="3">The sequence shown here is derived from an EMBL/GenBank/DDBJ whole genome shotgun (WGS) entry which is preliminary data.</text>
</comment>
<reference evidence="3" key="1">
    <citation type="journal article" date="2014" name="Int. J. Syst. Evol. Microbiol.">
        <title>Complete genome sequence of Corynebacterium casei LMG S-19264T (=DSM 44701T), isolated from a smear-ripened cheese.</title>
        <authorList>
            <consortium name="US DOE Joint Genome Institute (JGI-PGF)"/>
            <person name="Walter F."/>
            <person name="Albersmeier A."/>
            <person name="Kalinowski J."/>
            <person name="Ruckert C."/>
        </authorList>
    </citation>
    <scope>NUCLEOTIDE SEQUENCE</scope>
    <source>
        <strain evidence="3">NBRC 108769</strain>
    </source>
</reference>
<keyword evidence="1" id="KW-1133">Transmembrane helix</keyword>
<protein>
    <recommendedName>
        <fullName evidence="2">IPTL-CTERM protein sorting domain-containing protein</fullName>
    </recommendedName>
</protein>
<dbReference type="AlphaFoldDB" id="A0AA37WD00"/>
<dbReference type="Pfam" id="PF18203">
    <property type="entry name" value="IPTL-CTERM"/>
    <property type="match status" value="1"/>
</dbReference>
<name>A0AA37WD00_9BACT</name>
<feature type="transmembrane region" description="Helical" evidence="1">
    <location>
        <begin position="204"/>
        <end position="224"/>
    </location>
</feature>
<evidence type="ECO:0000256" key="1">
    <source>
        <dbReference type="SAM" id="Phobius"/>
    </source>
</evidence>
<evidence type="ECO:0000313" key="4">
    <source>
        <dbReference type="Proteomes" id="UP001156666"/>
    </source>
</evidence>
<proteinExistence type="predicted"/>
<feature type="domain" description="IPTL-CTERM protein sorting" evidence="2">
    <location>
        <begin position="199"/>
        <end position="219"/>
    </location>
</feature>
<keyword evidence="1" id="KW-0472">Membrane</keyword>
<accession>A0AA37WD00</accession>
<dbReference type="InterPro" id="IPR026442">
    <property type="entry name" value="IPTL_CTERM"/>
</dbReference>
<dbReference type="RefSeq" id="WP_235294031.1">
    <property type="nucleotide sequence ID" value="NZ_BSOH01000011.1"/>
</dbReference>
<dbReference type="EMBL" id="BSOH01000011">
    <property type="protein sequence ID" value="GLR17321.1"/>
    <property type="molecule type" value="Genomic_DNA"/>
</dbReference>
<sequence>MCITKTISRLSSVLILFFISISLSYGSIIFDGSPGTNAPPPTLGGQTMTPFPLDPNANYTSLNQVAVPGSADFITFSQNVSKRTINDGWNSLWSHGYTGDVYFNTTSSLTLTFPAGTSAFYFYAETNQFGSFTMEAIGSDGTSSGPIDVFTSPSVGGSQYFGFYTDSEACEIMTITITTDDTSGFAVGEFGIALNQFSAAVPTMGQWGIIILSILMLIFAIATYKKVIFKLA</sequence>
<organism evidence="3 4">
    <name type="scientific">Portibacter lacus</name>
    <dbReference type="NCBI Taxonomy" id="1099794"/>
    <lineage>
        <taxon>Bacteria</taxon>
        <taxon>Pseudomonadati</taxon>
        <taxon>Bacteroidota</taxon>
        <taxon>Saprospiria</taxon>
        <taxon>Saprospirales</taxon>
        <taxon>Haliscomenobacteraceae</taxon>
        <taxon>Portibacter</taxon>
    </lineage>
</organism>